<name>A0A8S5S834_9CAUD</name>
<proteinExistence type="predicted"/>
<organism evidence="1">
    <name type="scientific">Siphoviridae sp. ctLnP14</name>
    <dbReference type="NCBI Taxonomy" id="2827851"/>
    <lineage>
        <taxon>Viruses</taxon>
        <taxon>Duplodnaviria</taxon>
        <taxon>Heunggongvirae</taxon>
        <taxon>Uroviricota</taxon>
        <taxon>Caudoviricetes</taxon>
    </lineage>
</organism>
<sequence length="44" mass="4961">MGGFVGYMSCKTCKNHSFSVKVHYRKVSKNPRFQATLGLIPRVS</sequence>
<dbReference type="EMBL" id="BK032550">
    <property type="protein sequence ID" value="DAF47078.1"/>
    <property type="molecule type" value="Genomic_DNA"/>
</dbReference>
<accession>A0A8S5S834</accession>
<protein>
    <submittedName>
        <fullName evidence="1">Uncharacterized protein</fullName>
    </submittedName>
</protein>
<evidence type="ECO:0000313" key="1">
    <source>
        <dbReference type="EMBL" id="DAF47078.1"/>
    </source>
</evidence>
<reference evidence="1" key="1">
    <citation type="journal article" date="2021" name="Proc. Natl. Acad. Sci. U.S.A.">
        <title>A Catalog of Tens of Thousands of Viruses from Human Metagenomes Reveals Hidden Associations with Chronic Diseases.</title>
        <authorList>
            <person name="Tisza M.J."/>
            <person name="Buck C.B."/>
        </authorList>
    </citation>
    <scope>NUCLEOTIDE SEQUENCE</scope>
    <source>
        <strain evidence="1">CtLnP14</strain>
    </source>
</reference>